<dbReference type="HOGENOM" id="CLU_696102_0_0_10"/>
<gene>
    <name evidence="2" type="ORF">HMPREF9134_01865</name>
</gene>
<dbReference type="InterPro" id="IPR032627">
    <property type="entry name" value="DUF4876"/>
</dbReference>
<dbReference type="PROSITE" id="PS51257">
    <property type="entry name" value="PROKAR_LIPOPROTEIN"/>
    <property type="match status" value="1"/>
</dbReference>
<dbReference type="EMBL" id="AMEQ01000044">
    <property type="protein sequence ID" value="EKX99956.1"/>
    <property type="molecule type" value="Genomic_DNA"/>
</dbReference>
<keyword evidence="1" id="KW-0732">Signal</keyword>
<organism evidence="2 3">
    <name type="scientific">Porphyromonas catoniae F0037</name>
    <dbReference type="NCBI Taxonomy" id="1127696"/>
    <lineage>
        <taxon>Bacteria</taxon>
        <taxon>Pseudomonadati</taxon>
        <taxon>Bacteroidota</taxon>
        <taxon>Bacteroidia</taxon>
        <taxon>Bacteroidales</taxon>
        <taxon>Porphyromonadaceae</taxon>
        <taxon>Porphyromonas</taxon>
    </lineage>
</organism>
<proteinExistence type="predicted"/>
<dbReference type="RefSeq" id="WP_005468220.1">
    <property type="nucleotide sequence ID" value="NZ_KB291037.1"/>
</dbReference>
<dbReference type="Proteomes" id="UP000010408">
    <property type="component" value="Unassembled WGS sequence"/>
</dbReference>
<dbReference type="PATRIC" id="fig|1127696.3.peg.1697"/>
<dbReference type="AlphaFoldDB" id="L1N9U3"/>
<evidence type="ECO:0008006" key="4">
    <source>
        <dbReference type="Google" id="ProtNLM"/>
    </source>
</evidence>
<protein>
    <recommendedName>
        <fullName evidence="4">DUF4876 domain-containing protein</fullName>
    </recommendedName>
</protein>
<name>L1N9U3_9PORP</name>
<evidence type="ECO:0000313" key="3">
    <source>
        <dbReference type="Proteomes" id="UP000010408"/>
    </source>
</evidence>
<sequence length="368" mass="42053">MNRYKSPWLLIALVLIALSASCTRNGMPKKQSTSKSKVDHLIIKEVFYSGHYWRREFKGYNFPARNQMVSDDQYIIIYNPTNEVKYLDGLALCIHAIDPTISITFAPGDNFVNRYYGVSSISYFPGTGHDHPIQPKQSITIAQYAIDYKEDFIRSIKDAAKEEGEAEPDLTEYKGLDALLDLSKADFEWSNIKYGGASKNNPNVPDLEPILVEPDAKGRMTPYFELKYLLQANGIALVRLPWTLDDFKNNYQETKQKKGYRHYINVTSSAFADFYAIEIPFSHVIDCMTVCPKRRFQMRPSKLDRGYNAVSDVPFSEVNHSDYPKYSGLALTRRWDGRKFVDDDNSTSDFEVKTASLSRKDANGNTIK</sequence>
<reference evidence="2 3" key="1">
    <citation type="submission" date="2012-05" db="EMBL/GenBank/DDBJ databases">
        <authorList>
            <person name="Weinstock G."/>
            <person name="Sodergren E."/>
            <person name="Lobos E.A."/>
            <person name="Fulton L."/>
            <person name="Fulton R."/>
            <person name="Courtney L."/>
            <person name="Fronick C."/>
            <person name="O'Laughlin M."/>
            <person name="Godfrey J."/>
            <person name="Wilson R.M."/>
            <person name="Miner T."/>
            <person name="Farmer C."/>
            <person name="Delehaunty K."/>
            <person name="Cordes M."/>
            <person name="Minx P."/>
            <person name="Tomlinson C."/>
            <person name="Chen J."/>
            <person name="Wollam A."/>
            <person name="Pepin K.H."/>
            <person name="Bhonagiri V."/>
            <person name="Zhang X."/>
            <person name="Suruliraj S."/>
            <person name="Warren W."/>
            <person name="Mitreva M."/>
            <person name="Mardis E.R."/>
            <person name="Wilson R.K."/>
        </authorList>
    </citation>
    <scope>NUCLEOTIDE SEQUENCE [LARGE SCALE GENOMIC DNA]</scope>
    <source>
        <strain evidence="2 3">F0037</strain>
    </source>
</reference>
<dbReference type="eggNOG" id="ENOG502Z8M1">
    <property type="taxonomic scope" value="Bacteria"/>
</dbReference>
<evidence type="ECO:0000313" key="2">
    <source>
        <dbReference type="EMBL" id="EKX99956.1"/>
    </source>
</evidence>
<evidence type="ECO:0000256" key="1">
    <source>
        <dbReference type="SAM" id="SignalP"/>
    </source>
</evidence>
<accession>L1N9U3</accession>
<feature type="signal peptide" evidence="1">
    <location>
        <begin position="1"/>
        <end position="26"/>
    </location>
</feature>
<dbReference type="Pfam" id="PF16215">
    <property type="entry name" value="DUF4876"/>
    <property type="match status" value="1"/>
</dbReference>
<dbReference type="STRING" id="1127696.HMPREF9134_01865"/>
<feature type="chain" id="PRO_5003954162" description="DUF4876 domain-containing protein" evidence="1">
    <location>
        <begin position="27"/>
        <end position="368"/>
    </location>
</feature>
<comment type="caution">
    <text evidence="2">The sequence shown here is derived from an EMBL/GenBank/DDBJ whole genome shotgun (WGS) entry which is preliminary data.</text>
</comment>